<dbReference type="Pfam" id="PF12242">
    <property type="entry name" value="Eno-Rase_NADH_b"/>
    <property type="match status" value="1"/>
</dbReference>
<dbReference type="GO" id="GO:0006633">
    <property type="term" value="P:fatty acid biosynthetic process"/>
    <property type="evidence" value="ECO:0007669"/>
    <property type="project" value="UniProtKB-KW"/>
</dbReference>
<evidence type="ECO:0000259" key="11">
    <source>
        <dbReference type="Pfam" id="PF07055"/>
    </source>
</evidence>
<comment type="catalytic activity">
    <reaction evidence="10">
        <text>a 2,3-saturated acyl-CoA + NAD(+) = a (2E)-enoyl-CoA + NADH + H(+)</text>
        <dbReference type="Rhea" id="RHEA:18177"/>
        <dbReference type="ChEBI" id="CHEBI:15378"/>
        <dbReference type="ChEBI" id="CHEBI:57540"/>
        <dbReference type="ChEBI" id="CHEBI:57945"/>
        <dbReference type="ChEBI" id="CHEBI:58856"/>
        <dbReference type="ChEBI" id="CHEBI:65111"/>
        <dbReference type="EC" id="1.3.1.44"/>
    </reaction>
</comment>
<evidence type="ECO:0000256" key="9">
    <source>
        <dbReference type="ARBA" id="ARBA00023160"/>
    </source>
</evidence>
<dbReference type="InterPro" id="IPR010758">
    <property type="entry name" value="Trans-2-enoyl-CoA_reductase"/>
</dbReference>
<dbReference type="GO" id="GO:0050343">
    <property type="term" value="F:trans-2-enoyl-CoA reductase (NADH) activity"/>
    <property type="evidence" value="ECO:0007669"/>
    <property type="project" value="UniProtKB-EC"/>
</dbReference>
<keyword evidence="9" id="KW-0275">Fatty acid biosynthesis</keyword>
<keyword evidence="7" id="KW-0520">NAD</keyword>
<feature type="domain" description="Trans-2-enoyl-CoA reductase-like NAD(P)H binding" evidence="13">
    <location>
        <begin position="4"/>
        <end position="79"/>
    </location>
</feature>
<proteinExistence type="predicted"/>
<evidence type="ECO:0000256" key="4">
    <source>
        <dbReference type="ARBA" id="ARBA00022516"/>
    </source>
</evidence>
<gene>
    <name evidence="14" type="ORF">AOC36_10550</name>
</gene>
<dbReference type="GO" id="GO:0051287">
    <property type="term" value="F:NAD binding"/>
    <property type="evidence" value="ECO:0007669"/>
    <property type="project" value="TreeGrafter"/>
</dbReference>
<dbReference type="EMBL" id="CP013213">
    <property type="protein sequence ID" value="AMC94394.1"/>
    <property type="molecule type" value="Genomic_DNA"/>
</dbReference>
<dbReference type="PANTHER" id="PTHR37480:SF1">
    <property type="entry name" value="ENOYL-[ACYL-CARRIER-PROTEIN] REDUCTASE [NADH]"/>
    <property type="match status" value="1"/>
</dbReference>
<dbReference type="Gene3D" id="3.40.50.720">
    <property type="entry name" value="NAD(P)-binding Rossmann-like Domain"/>
    <property type="match status" value="1"/>
</dbReference>
<evidence type="ECO:0000259" key="12">
    <source>
        <dbReference type="Pfam" id="PF12241"/>
    </source>
</evidence>
<evidence type="ECO:0000256" key="1">
    <source>
        <dbReference type="ARBA" id="ARBA00005189"/>
    </source>
</evidence>
<dbReference type="InterPro" id="IPR024910">
    <property type="entry name" value="Enoyl-CoA_Rdtase_cat_dom"/>
</dbReference>
<keyword evidence="8" id="KW-0443">Lipid metabolism</keyword>
<feature type="domain" description="Enoyl reductase FAD binding" evidence="11">
    <location>
        <begin position="323"/>
        <end position="385"/>
    </location>
</feature>
<dbReference type="Pfam" id="PF07055">
    <property type="entry name" value="Eno-Rase_FAD_bd"/>
    <property type="match status" value="1"/>
</dbReference>
<keyword evidence="4" id="KW-0444">Lipid biosynthesis</keyword>
<dbReference type="NCBIfam" id="NF043048">
    <property type="entry name" value="EnoyACPredFabV"/>
    <property type="match status" value="1"/>
</dbReference>
<evidence type="ECO:0000256" key="5">
    <source>
        <dbReference type="ARBA" id="ARBA00022832"/>
    </source>
</evidence>
<evidence type="ECO:0000256" key="8">
    <source>
        <dbReference type="ARBA" id="ARBA00023098"/>
    </source>
</evidence>
<dbReference type="InterPro" id="IPR024906">
    <property type="entry name" value="Eno_Rdtase_FAD-bd_dom"/>
</dbReference>
<protein>
    <recommendedName>
        <fullName evidence="3">trans-2-enoyl-CoA reductase (NAD(+))</fullName>
        <ecNumber evidence="3">1.3.1.44</ecNumber>
    </recommendedName>
</protein>
<dbReference type="KEGG" id="erl:AOC36_10550"/>
<dbReference type="GO" id="GO:0004318">
    <property type="term" value="F:enoyl-[acyl-carrier-protein] reductase (NADH) activity"/>
    <property type="evidence" value="ECO:0007669"/>
    <property type="project" value="TreeGrafter"/>
</dbReference>
<evidence type="ECO:0000256" key="7">
    <source>
        <dbReference type="ARBA" id="ARBA00023027"/>
    </source>
</evidence>
<dbReference type="STRING" id="1514105.AOC36_10550"/>
<keyword evidence="15" id="KW-1185">Reference proteome</keyword>
<dbReference type="OrthoDB" id="9802260at2"/>
<keyword evidence="6" id="KW-0560">Oxidoreductase</keyword>
<dbReference type="AlphaFoldDB" id="A0A0X8H206"/>
<evidence type="ECO:0000256" key="2">
    <source>
        <dbReference type="ARBA" id="ARBA00011245"/>
    </source>
</evidence>
<evidence type="ECO:0000256" key="6">
    <source>
        <dbReference type="ARBA" id="ARBA00023002"/>
    </source>
</evidence>
<evidence type="ECO:0000313" key="14">
    <source>
        <dbReference type="EMBL" id="AMC94394.1"/>
    </source>
</evidence>
<organism evidence="14 15">
    <name type="scientific">Erysipelothrix larvae</name>
    <dbReference type="NCBI Taxonomy" id="1514105"/>
    <lineage>
        <taxon>Bacteria</taxon>
        <taxon>Bacillati</taxon>
        <taxon>Bacillota</taxon>
        <taxon>Erysipelotrichia</taxon>
        <taxon>Erysipelotrichales</taxon>
        <taxon>Erysipelotrichaceae</taxon>
        <taxon>Erysipelothrix</taxon>
    </lineage>
</organism>
<dbReference type="EC" id="1.3.1.44" evidence="3"/>
<dbReference type="PANTHER" id="PTHR37480">
    <property type="entry name" value="ENOYL-[ACYL-CARRIER-PROTEIN] REDUCTASE [NADH]"/>
    <property type="match status" value="1"/>
</dbReference>
<comment type="pathway">
    <text evidence="1">Lipid metabolism.</text>
</comment>
<dbReference type="Proteomes" id="UP000063781">
    <property type="component" value="Chromosome"/>
</dbReference>
<evidence type="ECO:0000259" key="13">
    <source>
        <dbReference type="Pfam" id="PF12242"/>
    </source>
</evidence>
<evidence type="ECO:0000256" key="10">
    <source>
        <dbReference type="ARBA" id="ARBA00048302"/>
    </source>
</evidence>
<reference evidence="14 15" key="1">
    <citation type="submission" date="2015-10" db="EMBL/GenBank/DDBJ databases">
        <title>Erysipelothrix larvae sp. LV19 isolated from the larval gut of the rhinoceros beetle, Trypoxylus dichotomus.</title>
        <authorList>
            <person name="Lim S."/>
            <person name="Kim B.-C."/>
        </authorList>
    </citation>
    <scope>NUCLEOTIDE SEQUENCE [LARGE SCALE GENOMIC DNA]</scope>
    <source>
        <strain evidence="14 15">LV19</strain>
    </source>
</reference>
<dbReference type="Pfam" id="PF12241">
    <property type="entry name" value="Enoyl_reductase"/>
    <property type="match status" value="1"/>
</dbReference>
<keyword evidence="5" id="KW-0276">Fatty acid metabolism</keyword>
<sequence>MSHTPIIRDNIALNAHPMGCKQNILNQIESLNDMPQILDRPLNVLILGGSSGYGLATRIVLAFKAHAYTFNVSFERGPKGKSSGSAGYYNNLFFHEIAQEKGLLCDDLNADCFSHETKDAVINHFKSCNKTIDLVVYSVASGIRIDPDTHVKTVSSLKPIQQTYSGYTVDIARETLKYESVEPATPQEIEDTVTVMGGADYALWAQALSKAQVLSEGCTFVTYTYLGAQSTHAIYKNGTIGAAKKDLNRANQDVNDILAPLHGKAVISASKAVVTKASVFIPTMALYASALFQVMKERGTHETTVEHTYRLFKEMIYGDSPEIDDDGFYRLDQFEMDPQVQSKVHDILSRITPENFKDLVNFDAFKKEFLNINGFDVDGCDYTQDQ</sequence>
<comment type="subunit">
    <text evidence="2">Monomer.</text>
</comment>
<name>A0A0X8H206_9FIRM</name>
<evidence type="ECO:0000313" key="15">
    <source>
        <dbReference type="Proteomes" id="UP000063781"/>
    </source>
</evidence>
<accession>A0A0X8H206</accession>
<dbReference type="NCBIfam" id="NF010177">
    <property type="entry name" value="PRK13656.1"/>
    <property type="match status" value="1"/>
</dbReference>
<evidence type="ECO:0000256" key="3">
    <source>
        <dbReference type="ARBA" id="ARBA00011983"/>
    </source>
</evidence>
<dbReference type="RefSeq" id="WP_067634082.1">
    <property type="nucleotide sequence ID" value="NZ_CP013213.1"/>
</dbReference>
<feature type="domain" description="Trans-2-enoyl-CoA reductase catalytic" evidence="12">
    <location>
        <begin position="83"/>
        <end position="317"/>
    </location>
</feature>
<dbReference type="InterPro" id="IPR050048">
    <property type="entry name" value="FabV-like_NADH_b"/>
</dbReference>